<protein>
    <submittedName>
        <fullName evidence="10">Arabinose 5-phosphate isomerase KdsD</fullName>
    </submittedName>
</protein>
<keyword evidence="3 7" id="KW-0129">CBS domain</keyword>
<dbReference type="PIRSF" id="PIRSF004692">
    <property type="entry name" value="KdsD_KpsF"/>
    <property type="match status" value="1"/>
</dbReference>
<dbReference type="GO" id="GO:0005975">
    <property type="term" value="P:carbohydrate metabolic process"/>
    <property type="evidence" value="ECO:0007669"/>
    <property type="project" value="InterPro"/>
</dbReference>
<dbReference type="RefSeq" id="WP_066063947.1">
    <property type="nucleotide sequence ID" value="NZ_CP013015.1"/>
</dbReference>
<comment type="similarity">
    <text evidence="1 4">Belongs to the SIS family. GutQ/KpsF subfamily.</text>
</comment>
<feature type="domain" description="SIS" evidence="9">
    <location>
        <begin position="38"/>
        <end position="181"/>
    </location>
</feature>
<keyword evidence="11" id="KW-1185">Reference proteome</keyword>
<organism evidence="10 11">
    <name type="scientific">Desulfofervidus auxilii</name>
    <dbReference type="NCBI Taxonomy" id="1621989"/>
    <lineage>
        <taxon>Bacteria</taxon>
        <taxon>Pseudomonadati</taxon>
        <taxon>Thermodesulfobacteriota</taxon>
        <taxon>Candidatus Desulfofervidia</taxon>
        <taxon>Candidatus Desulfofervidales</taxon>
        <taxon>Candidatus Desulfofervidaceae</taxon>
        <taxon>Candidatus Desulfofervidus</taxon>
    </lineage>
</organism>
<dbReference type="GO" id="GO:1901135">
    <property type="term" value="P:carbohydrate derivative metabolic process"/>
    <property type="evidence" value="ECO:0007669"/>
    <property type="project" value="InterPro"/>
</dbReference>
<dbReference type="GO" id="GO:0019146">
    <property type="term" value="F:arabinose-5-phosphate isomerase activity"/>
    <property type="evidence" value="ECO:0007669"/>
    <property type="project" value="UniProtKB-ARBA"/>
</dbReference>
<dbReference type="GO" id="GO:0097367">
    <property type="term" value="F:carbohydrate derivative binding"/>
    <property type="evidence" value="ECO:0007669"/>
    <property type="project" value="InterPro"/>
</dbReference>
<dbReference type="KEGG" id="daw:HS1_001704"/>
<dbReference type="InterPro" id="IPR000644">
    <property type="entry name" value="CBS_dom"/>
</dbReference>
<dbReference type="Pfam" id="PF00571">
    <property type="entry name" value="CBS"/>
    <property type="match status" value="1"/>
</dbReference>
<feature type="site" description="Catalytically relevant" evidence="6">
    <location>
        <position position="190"/>
    </location>
</feature>
<evidence type="ECO:0000313" key="11">
    <source>
        <dbReference type="Proteomes" id="UP000070560"/>
    </source>
</evidence>
<keyword evidence="5" id="KW-0862">Zinc</keyword>
<dbReference type="CDD" id="cd05014">
    <property type="entry name" value="SIS_Kpsf"/>
    <property type="match status" value="1"/>
</dbReference>
<dbReference type="PROSITE" id="PS51371">
    <property type="entry name" value="CBS"/>
    <property type="match status" value="1"/>
</dbReference>
<keyword evidence="10" id="KW-0413">Isomerase</keyword>
<evidence type="ECO:0000256" key="2">
    <source>
        <dbReference type="ARBA" id="ARBA00022737"/>
    </source>
</evidence>
<feature type="binding site" evidence="5">
    <location>
        <position position="79"/>
    </location>
    <ligand>
        <name>Zn(2+)</name>
        <dbReference type="ChEBI" id="CHEBI:29105"/>
    </ligand>
</feature>
<gene>
    <name evidence="10" type="ORF">HS1_001704</name>
</gene>
<dbReference type="PROSITE" id="PS51464">
    <property type="entry name" value="SIS"/>
    <property type="match status" value="1"/>
</dbReference>
<dbReference type="FunFam" id="3.40.50.10490:FF:000011">
    <property type="entry name" value="Arabinose 5-phosphate isomerase"/>
    <property type="match status" value="1"/>
</dbReference>
<evidence type="ECO:0000259" key="8">
    <source>
        <dbReference type="PROSITE" id="PS51371"/>
    </source>
</evidence>
<evidence type="ECO:0000256" key="1">
    <source>
        <dbReference type="ARBA" id="ARBA00008165"/>
    </source>
</evidence>
<sequence length="326" mass="35620">MGPNKISHILKRAKEVLQIEAEGILGVVDKLGSNFAEAVKTILKAEGRVIVTGVGKSGIIGRKIVATLNSTGTPALFLHPVEAMHGDLGMVTQKDVILAISNSGETGEITILIPSFKRLGAPLIAFTENPDSTLGRHSDIVINTGVKREACPLGLAPTASTTAVLATGDALAVVLLEQRRFTPDDFRRFHPGGYLGKKLSWKVKKIMHKSQELPKVGPRTKLKNILPKIGENEILWVVARGRLYGIIDAKTTIKLFIKKNKLEMYVKDLIKPIEVINPETSVNEALDKMREKELNVLGIVNEKGHFVGAVFLKDLLKKATFSFLQE</sequence>
<accession>A0A7U4QLE4</accession>
<dbReference type="SUPFAM" id="SSF53697">
    <property type="entry name" value="SIS domain"/>
    <property type="match status" value="1"/>
</dbReference>
<dbReference type="InterPro" id="IPR004800">
    <property type="entry name" value="KdsD/KpsF-type"/>
</dbReference>
<dbReference type="InterPro" id="IPR050986">
    <property type="entry name" value="GutQ/KpsF_isomerases"/>
</dbReference>
<dbReference type="PANTHER" id="PTHR42745:SF1">
    <property type="entry name" value="ARABINOSE 5-PHOSPHATE ISOMERASE KDSD"/>
    <property type="match status" value="1"/>
</dbReference>
<dbReference type="AlphaFoldDB" id="A0A7U4QLE4"/>
<evidence type="ECO:0000259" key="9">
    <source>
        <dbReference type="PROSITE" id="PS51464"/>
    </source>
</evidence>
<feature type="site" description="Catalytically relevant" evidence="6">
    <location>
        <position position="149"/>
    </location>
</feature>
<dbReference type="Proteomes" id="UP000070560">
    <property type="component" value="Chromosome"/>
</dbReference>
<evidence type="ECO:0000256" key="5">
    <source>
        <dbReference type="PIRSR" id="PIRSR004692-2"/>
    </source>
</evidence>
<evidence type="ECO:0000256" key="3">
    <source>
        <dbReference type="ARBA" id="ARBA00023122"/>
    </source>
</evidence>
<dbReference type="NCBIfam" id="TIGR00393">
    <property type="entry name" value="kpsF"/>
    <property type="match status" value="1"/>
</dbReference>
<dbReference type="SUPFAM" id="SSF54631">
    <property type="entry name" value="CBS-domain pair"/>
    <property type="match status" value="1"/>
</dbReference>
<feature type="site" description="Catalytically relevant" evidence="6">
    <location>
        <position position="56"/>
    </location>
</feature>
<keyword evidence="5" id="KW-0479">Metal-binding</keyword>
<keyword evidence="2" id="KW-0677">Repeat</keyword>
<evidence type="ECO:0000256" key="6">
    <source>
        <dbReference type="PIRSR" id="PIRSR004692-3"/>
    </source>
</evidence>
<dbReference type="InterPro" id="IPR001347">
    <property type="entry name" value="SIS_dom"/>
</dbReference>
<dbReference type="SMART" id="SM00116">
    <property type="entry name" value="CBS"/>
    <property type="match status" value="2"/>
</dbReference>
<feature type="domain" description="CBS" evidence="8">
    <location>
        <begin position="269"/>
        <end position="326"/>
    </location>
</feature>
<evidence type="ECO:0000313" key="10">
    <source>
        <dbReference type="EMBL" id="AMM41498.1"/>
    </source>
</evidence>
<reference evidence="10 11" key="1">
    <citation type="submission" date="2015-10" db="EMBL/GenBank/DDBJ databases">
        <title>Candidatus Desulfofervidus auxilii, a hydrogenotrophic sulfate-reducing bacterium involved in the thermophilic anaerobic oxidation of methane.</title>
        <authorList>
            <person name="Krukenberg V."/>
            <person name="Richter M."/>
            <person name="Wegener G."/>
        </authorList>
    </citation>
    <scope>NUCLEOTIDE SEQUENCE [LARGE SCALE GENOMIC DNA]</scope>
    <source>
        <strain evidence="10 11">HS1</strain>
    </source>
</reference>
<dbReference type="InterPro" id="IPR035474">
    <property type="entry name" value="SIS_Kpsf"/>
</dbReference>
<proteinExistence type="inferred from homology"/>
<feature type="site" description="Catalytically relevant" evidence="6">
    <location>
        <position position="108"/>
    </location>
</feature>
<dbReference type="Gene3D" id="3.40.50.10490">
    <property type="entry name" value="Glucose-6-phosphate isomerase like protein, domain 1"/>
    <property type="match status" value="1"/>
</dbReference>
<dbReference type="InterPro" id="IPR046348">
    <property type="entry name" value="SIS_dom_sf"/>
</dbReference>
<name>A0A7U4QLE4_DESA2</name>
<dbReference type="EMBL" id="CP013015">
    <property type="protein sequence ID" value="AMM41498.1"/>
    <property type="molecule type" value="Genomic_DNA"/>
</dbReference>
<dbReference type="PANTHER" id="PTHR42745">
    <property type="match status" value="1"/>
</dbReference>
<dbReference type="InterPro" id="IPR046342">
    <property type="entry name" value="CBS_dom_sf"/>
</dbReference>
<dbReference type="GO" id="GO:0046872">
    <property type="term" value="F:metal ion binding"/>
    <property type="evidence" value="ECO:0007669"/>
    <property type="project" value="UniProtKB-KW"/>
</dbReference>
<evidence type="ECO:0000256" key="7">
    <source>
        <dbReference type="PROSITE-ProRule" id="PRU00703"/>
    </source>
</evidence>
<dbReference type="Pfam" id="PF01380">
    <property type="entry name" value="SIS"/>
    <property type="match status" value="1"/>
</dbReference>
<evidence type="ECO:0000256" key="4">
    <source>
        <dbReference type="PIRNR" id="PIRNR004692"/>
    </source>
</evidence>
<dbReference type="Gene3D" id="3.10.580.10">
    <property type="entry name" value="CBS-domain"/>
    <property type="match status" value="1"/>
</dbReference>